<evidence type="ECO:0000256" key="6">
    <source>
        <dbReference type="SAM" id="SignalP"/>
    </source>
</evidence>
<evidence type="ECO:0000256" key="4">
    <source>
        <dbReference type="ARBA" id="ARBA00038222"/>
    </source>
</evidence>
<dbReference type="InterPro" id="IPR050831">
    <property type="entry name" value="CEA_cell_adhesion"/>
</dbReference>
<comment type="similarity">
    <text evidence="4">Belongs to the immunoglobulin superfamily. CEA family.</text>
</comment>
<evidence type="ECO:0000256" key="5">
    <source>
        <dbReference type="SAM" id="MobiDB-lite"/>
    </source>
</evidence>
<dbReference type="SMART" id="SM00409">
    <property type="entry name" value="IG"/>
    <property type="match status" value="1"/>
</dbReference>
<organism evidence="8 9">
    <name type="scientific">Varanus komodoensis</name>
    <name type="common">Komodo dragon</name>
    <dbReference type="NCBI Taxonomy" id="61221"/>
    <lineage>
        <taxon>Eukaryota</taxon>
        <taxon>Metazoa</taxon>
        <taxon>Chordata</taxon>
        <taxon>Craniata</taxon>
        <taxon>Vertebrata</taxon>
        <taxon>Euteleostomi</taxon>
        <taxon>Lepidosauria</taxon>
        <taxon>Squamata</taxon>
        <taxon>Bifurcata</taxon>
        <taxon>Unidentata</taxon>
        <taxon>Episquamata</taxon>
        <taxon>Toxicofera</taxon>
        <taxon>Anguimorpha</taxon>
        <taxon>Paleoanguimorpha</taxon>
        <taxon>Varanoidea</taxon>
        <taxon>Varanidae</taxon>
        <taxon>Varanus</taxon>
    </lineage>
</organism>
<evidence type="ECO:0000256" key="1">
    <source>
        <dbReference type="ARBA" id="ARBA00022729"/>
    </source>
</evidence>
<dbReference type="PANTHER" id="PTHR44427:SF1">
    <property type="entry name" value="CARCINOEMBRYONIC ANTIGEN-RELATED CELL ADHESION MOLECULE 1"/>
    <property type="match status" value="1"/>
</dbReference>
<dbReference type="Gene3D" id="2.60.40.10">
    <property type="entry name" value="Immunoglobulins"/>
    <property type="match status" value="1"/>
</dbReference>
<dbReference type="AlphaFoldDB" id="A0A8D2KVI7"/>
<feature type="compositionally biased region" description="Polar residues" evidence="5">
    <location>
        <begin position="240"/>
        <end position="256"/>
    </location>
</feature>
<dbReference type="InterPro" id="IPR036179">
    <property type="entry name" value="Ig-like_dom_sf"/>
</dbReference>
<reference evidence="8" key="1">
    <citation type="submission" date="2025-08" db="UniProtKB">
        <authorList>
            <consortium name="Ensembl"/>
        </authorList>
    </citation>
    <scope>IDENTIFICATION</scope>
</reference>
<evidence type="ECO:0000256" key="3">
    <source>
        <dbReference type="ARBA" id="ARBA00023319"/>
    </source>
</evidence>
<dbReference type="SUPFAM" id="SSF48726">
    <property type="entry name" value="Immunoglobulin"/>
    <property type="match status" value="1"/>
</dbReference>
<keyword evidence="1 6" id="KW-0732">Signal</keyword>
<dbReference type="Pfam" id="PF07686">
    <property type="entry name" value="V-set"/>
    <property type="match status" value="1"/>
</dbReference>
<evidence type="ECO:0000313" key="8">
    <source>
        <dbReference type="Ensembl" id="ENSVKKP00000010308.1"/>
    </source>
</evidence>
<sequence>MVPSVFVMKSSILSSCFLLTRAQDGRPQVIPITWSPQYPTAGENVTLTPGGTLEKVVSCSWFRGTVTDVAKRILVYYVPPLTQGQVNGPSYTGRETVDLECSLHIQNLTLTDSGNYTVSKEGGVTAIGHVMIKVSGMFHSFFSHSGLWVPSAVSLEPSQFELNDRSKQKSFVAKRPPCLGLPPEQHAPSHCPVSTSKFHVSLPVCPFLPSRHVPPMDCSRASLWRRARRFSDQFARKCPTTQPSTAFSTMEASSHPSPFCTDC</sequence>
<keyword evidence="9" id="KW-1185">Reference proteome</keyword>
<feature type="chain" id="PRO_5034652258" description="Immunoglobulin domain-containing protein" evidence="6">
    <location>
        <begin position="23"/>
        <end position="263"/>
    </location>
</feature>
<feature type="signal peptide" evidence="6">
    <location>
        <begin position="1"/>
        <end position="22"/>
    </location>
</feature>
<dbReference type="Ensembl" id="ENSVKKT00000010560.1">
    <property type="protein sequence ID" value="ENSVKKP00000010308.1"/>
    <property type="gene ID" value="ENSVKKG00000007250.1"/>
</dbReference>
<protein>
    <recommendedName>
        <fullName evidence="7">Immunoglobulin domain-containing protein</fullName>
    </recommendedName>
</protein>
<dbReference type="InterPro" id="IPR003599">
    <property type="entry name" value="Ig_sub"/>
</dbReference>
<evidence type="ECO:0000313" key="9">
    <source>
        <dbReference type="Proteomes" id="UP000694545"/>
    </source>
</evidence>
<dbReference type="InterPro" id="IPR013106">
    <property type="entry name" value="Ig_V-set"/>
</dbReference>
<feature type="domain" description="Immunoglobulin" evidence="7">
    <location>
        <begin position="34"/>
        <end position="135"/>
    </location>
</feature>
<proteinExistence type="inferred from homology"/>
<dbReference type="InterPro" id="IPR013783">
    <property type="entry name" value="Ig-like_fold"/>
</dbReference>
<evidence type="ECO:0000259" key="7">
    <source>
        <dbReference type="SMART" id="SM00409"/>
    </source>
</evidence>
<feature type="region of interest" description="Disordered" evidence="5">
    <location>
        <begin position="240"/>
        <end position="263"/>
    </location>
</feature>
<keyword evidence="2" id="KW-0325">Glycoprotein</keyword>
<accession>A0A8D2KVI7</accession>
<reference evidence="8" key="2">
    <citation type="submission" date="2025-09" db="UniProtKB">
        <authorList>
            <consortium name="Ensembl"/>
        </authorList>
    </citation>
    <scope>IDENTIFICATION</scope>
</reference>
<name>A0A8D2KVI7_VARKO</name>
<keyword evidence="3" id="KW-0393">Immunoglobulin domain</keyword>
<evidence type="ECO:0000256" key="2">
    <source>
        <dbReference type="ARBA" id="ARBA00023180"/>
    </source>
</evidence>
<dbReference type="PANTHER" id="PTHR44427">
    <property type="entry name" value="CARCINOEMBRYONIC ANTIGEN-RELATED CELL ADHESION MOLECULE 19"/>
    <property type="match status" value="1"/>
</dbReference>
<dbReference type="Proteomes" id="UP000694545">
    <property type="component" value="Unplaced"/>
</dbReference>